<organism evidence="1 2">
    <name type="scientific">Nocardiopsis kunsanensis</name>
    <dbReference type="NCBI Taxonomy" id="141693"/>
    <lineage>
        <taxon>Bacteria</taxon>
        <taxon>Bacillati</taxon>
        <taxon>Actinomycetota</taxon>
        <taxon>Actinomycetes</taxon>
        <taxon>Streptosporangiales</taxon>
        <taxon>Nocardiopsidaceae</taxon>
        <taxon>Nocardiopsis</taxon>
    </lineage>
</organism>
<accession>A0A919CLV7</accession>
<evidence type="ECO:0000313" key="1">
    <source>
        <dbReference type="EMBL" id="GHD34488.1"/>
    </source>
</evidence>
<proteinExistence type="predicted"/>
<dbReference type="RefSeq" id="WP_152442490.1">
    <property type="nucleotide sequence ID" value="NZ_BMXL01000030.1"/>
</dbReference>
<dbReference type="Proteomes" id="UP000654947">
    <property type="component" value="Unassembled WGS sequence"/>
</dbReference>
<gene>
    <name evidence="1" type="ORF">GCM10007147_40170</name>
</gene>
<evidence type="ECO:0000313" key="2">
    <source>
        <dbReference type="Proteomes" id="UP000654947"/>
    </source>
</evidence>
<reference evidence="1 2" key="1">
    <citation type="journal article" date="2014" name="Int. J. Syst. Evol. Microbiol.">
        <title>Complete genome sequence of Corynebacterium casei LMG S-19264T (=DSM 44701T), isolated from a smear-ripened cheese.</title>
        <authorList>
            <consortium name="US DOE Joint Genome Institute (JGI-PGF)"/>
            <person name="Walter F."/>
            <person name="Albersmeier A."/>
            <person name="Kalinowski J."/>
            <person name="Ruckert C."/>
        </authorList>
    </citation>
    <scope>NUCLEOTIDE SEQUENCE [LARGE SCALE GENOMIC DNA]</scope>
    <source>
        <strain evidence="1 2">KCTC 19473</strain>
    </source>
</reference>
<protein>
    <submittedName>
        <fullName evidence="1">Uncharacterized protein</fullName>
    </submittedName>
</protein>
<sequence length="253" mass="27473">MALSRPTARPPVPVATDTTVIYPHPALPSTYQPDEELTARVLAACRRLGRPATVGEVASYLPWQDTVGVAAVAVTDLLTHRVLMASGDQDDLDQIVRWAKGARPIRHTRVVKLLMVGPAWHGRDTLIHSWCEPRHVRLSAGRAVLGSIPISDELHLMVQAVPWLRPEDPGWGDVRRHAVAAIAVADLSHPPPRVLHELADDLPTGVVTTDPCLARTTWALPEQTAVIQADLNTPATARLVLADLITPLLGEHP</sequence>
<name>A0A919CLV7_9ACTN</name>
<dbReference type="EMBL" id="BMXL01000030">
    <property type="protein sequence ID" value="GHD34488.1"/>
    <property type="molecule type" value="Genomic_DNA"/>
</dbReference>
<dbReference type="AlphaFoldDB" id="A0A919CLV7"/>
<keyword evidence="2" id="KW-1185">Reference proteome</keyword>
<comment type="caution">
    <text evidence="1">The sequence shown here is derived from an EMBL/GenBank/DDBJ whole genome shotgun (WGS) entry which is preliminary data.</text>
</comment>